<reference evidence="3" key="1">
    <citation type="submission" date="2013-06" db="EMBL/GenBank/DDBJ databases">
        <authorList>
            <person name="Zhao Q."/>
        </authorList>
    </citation>
    <scope>NUCLEOTIDE SEQUENCE</scope>
    <source>
        <strain evidence="3">cv. W1943</strain>
    </source>
</reference>
<dbReference type="AlphaFoldDB" id="A0A0E0QXM0"/>
<dbReference type="EnsemblPlants" id="ORUFI10G06320.1">
    <property type="protein sequence ID" value="ORUFI10G06320.1"/>
    <property type="gene ID" value="ORUFI10G06320"/>
</dbReference>
<organism evidence="2 3">
    <name type="scientific">Oryza rufipogon</name>
    <name type="common">Brownbeard rice</name>
    <name type="synonym">Asian wild rice</name>
    <dbReference type="NCBI Taxonomy" id="4529"/>
    <lineage>
        <taxon>Eukaryota</taxon>
        <taxon>Viridiplantae</taxon>
        <taxon>Streptophyta</taxon>
        <taxon>Embryophyta</taxon>
        <taxon>Tracheophyta</taxon>
        <taxon>Spermatophyta</taxon>
        <taxon>Magnoliopsida</taxon>
        <taxon>Liliopsida</taxon>
        <taxon>Poales</taxon>
        <taxon>Poaceae</taxon>
        <taxon>BOP clade</taxon>
        <taxon>Oryzoideae</taxon>
        <taxon>Oryzeae</taxon>
        <taxon>Oryzinae</taxon>
        <taxon>Oryza</taxon>
    </lineage>
</organism>
<dbReference type="HOGENOM" id="CLU_2175133_0_0_1"/>
<accession>A0A0E0QXM0</accession>
<keyword evidence="3" id="KW-1185">Reference proteome</keyword>
<protein>
    <submittedName>
        <fullName evidence="2">Uncharacterized protein</fullName>
    </submittedName>
</protein>
<proteinExistence type="predicted"/>
<evidence type="ECO:0000256" key="1">
    <source>
        <dbReference type="SAM" id="MobiDB-lite"/>
    </source>
</evidence>
<dbReference type="Gramene" id="ORUFI10G06320.1">
    <property type="protein sequence ID" value="ORUFI10G06320.1"/>
    <property type="gene ID" value="ORUFI10G06320"/>
</dbReference>
<evidence type="ECO:0000313" key="3">
    <source>
        <dbReference type="Proteomes" id="UP000008022"/>
    </source>
</evidence>
<sequence>MARLRSHRLFTRCTPLSGEPGGSHIRASHSAVNRPAAFQDSHSTSMAAQSKEDDVATPSKTRPFPLPVPFALLARAVKTIGTFLSTDSDAARGLARRKCYSNNHEWRGSG</sequence>
<reference evidence="2" key="2">
    <citation type="submission" date="2015-06" db="UniProtKB">
        <authorList>
            <consortium name="EnsemblPlants"/>
        </authorList>
    </citation>
    <scope>IDENTIFICATION</scope>
</reference>
<dbReference type="Proteomes" id="UP000008022">
    <property type="component" value="Unassembled WGS sequence"/>
</dbReference>
<feature type="region of interest" description="Disordered" evidence="1">
    <location>
        <begin position="13"/>
        <end position="61"/>
    </location>
</feature>
<evidence type="ECO:0000313" key="2">
    <source>
        <dbReference type="EnsemblPlants" id="ORUFI10G06320.1"/>
    </source>
</evidence>
<name>A0A0E0QXM0_ORYRU</name>